<comment type="subcellular location">
    <subcellularLocation>
        <location evidence="2">Membrane</location>
    </subcellularLocation>
</comment>
<evidence type="ECO:0000313" key="15">
    <source>
        <dbReference type="EMBL" id="CUS11256.1"/>
    </source>
</evidence>
<dbReference type="PRINTS" id="PR00385">
    <property type="entry name" value="P450"/>
</dbReference>
<dbReference type="GO" id="GO:0004497">
    <property type="term" value="F:monooxygenase activity"/>
    <property type="evidence" value="ECO:0007669"/>
    <property type="project" value="UniProtKB-KW"/>
</dbReference>
<evidence type="ECO:0000256" key="14">
    <source>
        <dbReference type="SAM" id="Phobius"/>
    </source>
</evidence>
<feature type="transmembrane region" description="Helical" evidence="14">
    <location>
        <begin position="20"/>
        <end position="44"/>
    </location>
</feature>
<keyword evidence="9 12" id="KW-0408">Iron</keyword>
<dbReference type="PROSITE" id="PS00086">
    <property type="entry name" value="CYTOCHROME_P450"/>
    <property type="match status" value="1"/>
</dbReference>
<dbReference type="InterPro" id="IPR036396">
    <property type="entry name" value="Cyt_P450_sf"/>
</dbReference>
<evidence type="ECO:0000256" key="12">
    <source>
        <dbReference type="PIRSR" id="PIRSR602401-1"/>
    </source>
</evidence>
<evidence type="ECO:0000256" key="8">
    <source>
        <dbReference type="ARBA" id="ARBA00023002"/>
    </source>
</evidence>
<dbReference type="GO" id="GO:1902181">
    <property type="term" value="P:verruculogen biosynthetic process"/>
    <property type="evidence" value="ECO:0007669"/>
    <property type="project" value="UniProtKB-ARBA"/>
</dbReference>
<protein>
    <recommendedName>
        <fullName evidence="17">Cytochrome P450</fullName>
    </recommendedName>
</protein>
<dbReference type="GO" id="GO:0016705">
    <property type="term" value="F:oxidoreductase activity, acting on paired donors, with incorporation or reduction of molecular oxygen"/>
    <property type="evidence" value="ECO:0007669"/>
    <property type="project" value="InterPro"/>
</dbReference>
<comment type="similarity">
    <text evidence="3 13">Belongs to the cytochrome P450 family.</text>
</comment>
<dbReference type="SUPFAM" id="SSF48264">
    <property type="entry name" value="Cytochrome P450"/>
    <property type="match status" value="1"/>
</dbReference>
<dbReference type="PANTHER" id="PTHR24305">
    <property type="entry name" value="CYTOCHROME P450"/>
    <property type="match status" value="1"/>
</dbReference>
<keyword evidence="11 14" id="KW-0472">Membrane</keyword>
<accession>A0A292PUN8</accession>
<feature type="binding site" description="axial binding residue" evidence="12">
    <location>
        <position position="462"/>
    </location>
    <ligand>
        <name>heme</name>
        <dbReference type="ChEBI" id="CHEBI:30413"/>
    </ligand>
    <ligandPart>
        <name>Fe</name>
        <dbReference type="ChEBI" id="CHEBI:18248"/>
    </ligandPart>
</feature>
<evidence type="ECO:0000256" key="10">
    <source>
        <dbReference type="ARBA" id="ARBA00023033"/>
    </source>
</evidence>
<evidence type="ECO:0008006" key="17">
    <source>
        <dbReference type="Google" id="ProtNLM"/>
    </source>
</evidence>
<dbReference type="Proteomes" id="UP001412239">
    <property type="component" value="Unassembled WGS sequence"/>
</dbReference>
<evidence type="ECO:0000256" key="6">
    <source>
        <dbReference type="ARBA" id="ARBA00022723"/>
    </source>
</evidence>
<evidence type="ECO:0000313" key="16">
    <source>
        <dbReference type="Proteomes" id="UP001412239"/>
    </source>
</evidence>
<dbReference type="GO" id="GO:0020037">
    <property type="term" value="F:heme binding"/>
    <property type="evidence" value="ECO:0007669"/>
    <property type="project" value="InterPro"/>
</dbReference>
<evidence type="ECO:0000256" key="2">
    <source>
        <dbReference type="ARBA" id="ARBA00004370"/>
    </source>
</evidence>
<dbReference type="InterPro" id="IPR017972">
    <property type="entry name" value="Cyt_P450_CS"/>
</dbReference>
<dbReference type="AlphaFoldDB" id="A0A292PUN8"/>
<evidence type="ECO:0000256" key="3">
    <source>
        <dbReference type="ARBA" id="ARBA00010617"/>
    </source>
</evidence>
<keyword evidence="10 13" id="KW-0503">Monooxygenase</keyword>
<dbReference type="Gene3D" id="1.10.630.10">
    <property type="entry name" value="Cytochrome P450"/>
    <property type="match status" value="1"/>
</dbReference>
<evidence type="ECO:0000256" key="9">
    <source>
        <dbReference type="ARBA" id="ARBA00023004"/>
    </source>
</evidence>
<evidence type="ECO:0000256" key="1">
    <source>
        <dbReference type="ARBA" id="ARBA00001971"/>
    </source>
</evidence>
<dbReference type="GO" id="GO:0005506">
    <property type="term" value="F:iron ion binding"/>
    <property type="evidence" value="ECO:0007669"/>
    <property type="project" value="InterPro"/>
</dbReference>
<evidence type="ECO:0000256" key="7">
    <source>
        <dbReference type="ARBA" id="ARBA00022989"/>
    </source>
</evidence>
<keyword evidence="5 14" id="KW-0812">Transmembrane</keyword>
<keyword evidence="8 13" id="KW-0560">Oxidoreductase</keyword>
<evidence type="ECO:0000256" key="5">
    <source>
        <dbReference type="ARBA" id="ARBA00022692"/>
    </source>
</evidence>
<name>A0A292PUN8_9PEZI</name>
<organism evidence="15 16">
    <name type="scientific">Tuber aestivum</name>
    <name type="common">summer truffle</name>
    <dbReference type="NCBI Taxonomy" id="59557"/>
    <lineage>
        <taxon>Eukaryota</taxon>
        <taxon>Fungi</taxon>
        <taxon>Dikarya</taxon>
        <taxon>Ascomycota</taxon>
        <taxon>Pezizomycotina</taxon>
        <taxon>Pezizomycetes</taxon>
        <taxon>Pezizales</taxon>
        <taxon>Tuberaceae</taxon>
        <taxon>Tuber</taxon>
    </lineage>
</organism>
<dbReference type="Pfam" id="PF00067">
    <property type="entry name" value="p450"/>
    <property type="match status" value="1"/>
</dbReference>
<dbReference type="InterPro" id="IPR002401">
    <property type="entry name" value="Cyt_P450_E_grp-I"/>
</dbReference>
<reference evidence="15" key="1">
    <citation type="submission" date="2015-10" db="EMBL/GenBank/DDBJ databases">
        <authorList>
            <person name="Regsiter A."/>
            <person name="william w."/>
        </authorList>
    </citation>
    <scope>NUCLEOTIDE SEQUENCE</scope>
    <source>
        <strain evidence="15">Montdore</strain>
    </source>
</reference>
<dbReference type="CDD" id="cd11061">
    <property type="entry name" value="CYP67-like"/>
    <property type="match status" value="1"/>
</dbReference>
<evidence type="ECO:0000256" key="13">
    <source>
        <dbReference type="RuleBase" id="RU000461"/>
    </source>
</evidence>
<comment type="cofactor">
    <cofactor evidence="1 12">
        <name>heme</name>
        <dbReference type="ChEBI" id="CHEBI:30413"/>
    </cofactor>
</comment>
<keyword evidence="6 12" id="KW-0479">Metal-binding</keyword>
<keyword evidence="16" id="KW-1185">Reference proteome</keyword>
<evidence type="ECO:0000256" key="4">
    <source>
        <dbReference type="ARBA" id="ARBA00022617"/>
    </source>
</evidence>
<dbReference type="InterPro" id="IPR050121">
    <property type="entry name" value="Cytochrome_P450_monoxygenase"/>
</dbReference>
<dbReference type="GO" id="GO:0016020">
    <property type="term" value="C:membrane"/>
    <property type="evidence" value="ECO:0007669"/>
    <property type="project" value="UniProtKB-SubCell"/>
</dbReference>
<dbReference type="EMBL" id="LN891027">
    <property type="protein sequence ID" value="CUS11256.1"/>
    <property type="molecule type" value="Genomic_DNA"/>
</dbReference>
<gene>
    <name evidence="15" type="ORF">GSTUAT00004683001</name>
</gene>
<dbReference type="InterPro" id="IPR001128">
    <property type="entry name" value="Cyt_P450"/>
</dbReference>
<dbReference type="FunFam" id="1.10.630.10:FF:000063">
    <property type="entry name" value="Cytochrome P450 monooxygenase"/>
    <property type="match status" value="1"/>
</dbReference>
<dbReference type="PANTHER" id="PTHR24305:SF237">
    <property type="entry name" value="CYTOCHROME P450 MONOOXYGENASE ATNE-RELATED"/>
    <property type="match status" value="1"/>
</dbReference>
<evidence type="ECO:0000256" key="11">
    <source>
        <dbReference type="ARBA" id="ARBA00023136"/>
    </source>
</evidence>
<keyword evidence="4 12" id="KW-0349">Heme</keyword>
<keyword evidence="7 14" id="KW-1133">Transmembrane helix</keyword>
<dbReference type="PRINTS" id="PR00463">
    <property type="entry name" value="EP450I"/>
</dbReference>
<proteinExistence type="inferred from homology"/>
<sequence>MAIFKTPIQSLDHMAIAVDMAALLNLIKLLSTSFAVYISSLVLYRLFFHPLARIPGPFLAKITDWYTVYYAYRGDRHLALYKAHEKYGPVIRFAPNLISFNSASSLKAIYGHTPLSRSLQKSQFYAAFPAVKGVHNTHNAISKTEHGRKRRVLSAAFSEAALKSAEDLVLDNIDVFSGKVNDAFKRGVGVDMGDLFSWLTFDVMGDLCFGKSFGMLTEEPTRFVTNLVSQAAHNHYINGNYLPLVTLKLSKVLFPTISRDRWRFIRHSRACADERVNLGKTYKKDFFYYLLDAKDPETGEGFGTKELWGEANVLMIAGSDTTATAMSAAMFYLCRNPRVLETLKKEIRGTFTKKEQIVGGKELGDCHYLRACIDEAMRLAPPVPGLLPREVIAKEGIEIDGVYIPEGTVAGTPIYALHHNPAYFPDPFSFKPERWLPAFTSQEEVEAARSAFTPFSIGPRGCIGKSVAYMELRLTLARLLFEYDCEEVETEGKAALWKEGYAMVDGEYRLMDHFTSRKEGPVMKFSRR</sequence>